<dbReference type="EMBL" id="JAEHFW010000001">
    <property type="protein sequence ID" value="MBK0377888.1"/>
    <property type="molecule type" value="Genomic_DNA"/>
</dbReference>
<dbReference type="Pfam" id="PF14257">
    <property type="entry name" value="DUF4349"/>
    <property type="match status" value="1"/>
</dbReference>
<keyword evidence="1" id="KW-0812">Transmembrane</keyword>
<evidence type="ECO:0000313" key="3">
    <source>
        <dbReference type="EMBL" id="MBK0377888.1"/>
    </source>
</evidence>
<dbReference type="InterPro" id="IPR025645">
    <property type="entry name" value="DUF4349"/>
</dbReference>
<dbReference type="RefSeq" id="WP_200063183.1">
    <property type="nucleotide sequence ID" value="NZ_JAEHFW010000001.1"/>
</dbReference>
<dbReference type="AlphaFoldDB" id="A0A934UKW2"/>
<accession>A0A934UKW2</accession>
<feature type="domain" description="DUF4349" evidence="2">
    <location>
        <begin position="49"/>
        <end position="167"/>
    </location>
</feature>
<protein>
    <submittedName>
        <fullName evidence="3">DUF4349 domain-containing protein</fullName>
    </submittedName>
</protein>
<keyword evidence="1" id="KW-0472">Membrane</keyword>
<dbReference type="PROSITE" id="PS51257">
    <property type="entry name" value="PROKAR_LIPOPROTEIN"/>
    <property type="match status" value="1"/>
</dbReference>
<proteinExistence type="predicted"/>
<feature type="transmembrane region" description="Helical" evidence="1">
    <location>
        <begin position="247"/>
        <end position="274"/>
    </location>
</feature>
<sequence length="286" mass="32383">MKTKTFIVMACIVVLAACKGKNGYEVVNNSDSFNKTSITADSIADVTEKLVKTADIHIKVNNVQQTGDSIAALTAAYNGMVMHHQMNNDILNTHDIKLSEDSVMRIYAFNTTANMTIKIPSQKMEDFMNKISHMGMYVASRTMDIEDKTLDYLSARLKFDNRKELVAQQKSGKITIKDPAGVLWLKDDMVDEQINNQKINYAVKYSIISLDFFQSNTIVKERIANDDPSAYHLPFFQRLTTAISNGWVIFTEIILTLINLWVVILAGVGIWLLYKTYKIKYKNNLA</sequence>
<dbReference type="Proteomes" id="UP000613193">
    <property type="component" value="Unassembled WGS sequence"/>
</dbReference>
<keyword evidence="1" id="KW-1133">Transmembrane helix</keyword>
<evidence type="ECO:0000256" key="1">
    <source>
        <dbReference type="SAM" id="Phobius"/>
    </source>
</evidence>
<gene>
    <name evidence="3" type="ORF">I5M19_01110</name>
</gene>
<keyword evidence="4" id="KW-1185">Reference proteome</keyword>
<organism evidence="3 4">
    <name type="scientific">Mucilaginibacter segetis</name>
    <dbReference type="NCBI Taxonomy" id="2793071"/>
    <lineage>
        <taxon>Bacteria</taxon>
        <taxon>Pseudomonadati</taxon>
        <taxon>Bacteroidota</taxon>
        <taxon>Sphingobacteriia</taxon>
        <taxon>Sphingobacteriales</taxon>
        <taxon>Sphingobacteriaceae</taxon>
        <taxon>Mucilaginibacter</taxon>
    </lineage>
</organism>
<comment type="caution">
    <text evidence="3">The sequence shown here is derived from an EMBL/GenBank/DDBJ whole genome shotgun (WGS) entry which is preliminary data.</text>
</comment>
<reference evidence="3" key="1">
    <citation type="submission" date="2020-12" db="EMBL/GenBank/DDBJ databases">
        <title>Bacterial novel species Mucilaginibacter sp. SD-g isolated from soil.</title>
        <authorList>
            <person name="Jung H.-Y."/>
        </authorList>
    </citation>
    <scope>NUCLEOTIDE SEQUENCE</scope>
    <source>
        <strain evidence="3">SD-g</strain>
    </source>
</reference>
<evidence type="ECO:0000313" key="4">
    <source>
        <dbReference type="Proteomes" id="UP000613193"/>
    </source>
</evidence>
<name>A0A934UKW2_9SPHI</name>
<evidence type="ECO:0000259" key="2">
    <source>
        <dbReference type="Pfam" id="PF14257"/>
    </source>
</evidence>